<dbReference type="RefSeq" id="WP_184142605.1">
    <property type="nucleotide sequence ID" value="NZ_JACHIB010000006.1"/>
</dbReference>
<evidence type="ECO:0000256" key="2">
    <source>
        <dbReference type="ARBA" id="ARBA00022679"/>
    </source>
</evidence>
<comment type="caution">
    <text evidence="11">The sequence shown here is derived from an EMBL/GenBank/DDBJ whole genome shotgun (WGS) entry which is preliminary data.</text>
</comment>
<dbReference type="PANTHER" id="PTHR34047">
    <property type="entry name" value="NUCLEAR INTRON MATURASE 1, MITOCHONDRIAL-RELATED"/>
    <property type="match status" value="1"/>
</dbReference>
<evidence type="ECO:0000313" key="11">
    <source>
        <dbReference type="EMBL" id="MBB6083230.1"/>
    </source>
</evidence>
<dbReference type="PANTHER" id="PTHR34047:SF8">
    <property type="entry name" value="PROTEIN YKFC"/>
    <property type="match status" value="1"/>
</dbReference>
<organism evidence="11 12">
    <name type="scientific">Castellaniella defragrans</name>
    <name type="common">Alcaligenes defragrans</name>
    <dbReference type="NCBI Taxonomy" id="75697"/>
    <lineage>
        <taxon>Bacteria</taxon>
        <taxon>Pseudomonadati</taxon>
        <taxon>Pseudomonadota</taxon>
        <taxon>Betaproteobacteria</taxon>
        <taxon>Burkholderiales</taxon>
        <taxon>Alcaligenaceae</taxon>
        <taxon>Castellaniella</taxon>
    </lineage>
</organism>
<evidence type="ECO:0000259" key="10">
    <source>
        <dbReference type="PROSITE" id="PS50878"/>
    </source>
</evidence>
<sequence length="419" mass="48204">MERVVDRENMRQAYRRVLRNRGAAGVDGMSIEALGTWLKAHWPHVRKALLEGRYLPQAVRRVDIPKPDGGVRTLGVPTVMDRLIQQALHQVLQPIFEPMFSASSFGFRPGRGAHDAVRQAHAYVQGGRHWVVDLDLEKFFDRVNHDVLMARVARQVQDLRVLKLIRRFLEAGVMADGLVRARTEGTPQGGPLSPLLSNILLTDLDRHLEARGLAFCRYADDCNIYVSSQRAGERVMASTRAYLEKALRLVVNEAKSKVAKPGTRKFLGYRIATRLEEAHIGIAPQSIERLMQRVRELMRQGRGQSLAHTIQRLNPLLRGWANYFSLSVQHKRMRNLDGWLRRRLRCLLWRQWKRPRTCERHLLAQGLDPERAWRSSVNGRGPWWNAGASHMQQAFPNAWFQRLGLVSIHETVVRLQRIH</sequence>
<keyword evidence="3" id="KW-0548">Nucleotidyltransferase</keyword>
<evidence type="ECO:0000256" key="3">
    <source>
        <dbReference type="ARBA" id="ARBA00022695"/>
    </source>
</evidence>
<dbReference type="PRINTS" id="PR00866">
    <property type="entry name" value="RNADNAPOLMS"/>
</dbReference>
<comment type="similarity">
    <text evidence="8">Belongs to the bacterial reverse transcriptase family.</text>
</comment>
<dbReference type="InterPro" id="IPR000123">
    <property type="entry name" value="Reverse_transcriptase_msDNA"/>
</dbReference>
<dbReference type="SUPFAM" id="SSF56672">
    <property type="entry name" value="DNA/RNA polymerases"/>
    <property type="match status" value="1"/>
</dbReference>
<dbReference type="GO" id="GO:0003723">
    <property type="term" value="F:RNA binding"/>
    <property type="evidence" value="ECO:0007669"/>
    <property type="project" value="InterPro"/>
</dbReference>
<evidence type="ECO:0000256" key="7">
    <source>
        <dbReference type="ARBA" id="ARBA00023118"/>
    </source>
</evidence>
<dbReference type="PROSITE" id="PS50878">
    <property type="entry name" value="RT_POL"/>
    <property type="match status" value="1"/>
</dbReference>
<accession>A0A7W9TM38</accession>
<evidence type="ECO:0000256" key="5">
    <source>
        <dbReference type="ARBA" id="ARBA00022842"/>
    </source>
</evidence>
<name>A0A7W9TM38_CASDE</name>
<dbReference type="CDD" id="cd01651">
    <property type="entry name" value="RT_G2_intron"/>
    <property type="match status" value="1"/>
</dbReference>
<dbReference type="EMBL" id="JACHIB010000006">
    <property type="protein sequence ID" value="MBB6083230.1"/>
    <property type="molecule type" value="Genomic_DNA"/>
</dbReference>
<dbReference type="Pfam" id="PF08388">
    <property type="entry name" value="GIIM"/>
    <property type="match status" value="1"/>
</dbReference>
<dbReference type="InterPro" id="IPR051083">
    <property type="entry name" value="GrpII_Intron_Splice-Mob/Def"/>
</dbReference>
<dbReference type="AlphaFoldDB" id="A0A7W9TM38"/>
<protein>
    <recommendedName>
        <fullName evidence="1">RNA-directed DNA polymerase</fullName>
        <ecNumber evidence="1">2.7.7.49</ecNumber>
    </recommendedName>
</protein>
<keyword evidence="4" id="KW-0479">Metal-binding</keyword>
<feature type="domain" description="Reverse transcriptase" evidence="10">
    <location>
        <begin position="45"/>
        <end position="271"/>
    </location>
</feature>
<keyword evidence="7" id="KW-0051">Antiviral defense</keyword>
<keyword evidence="5" id="KW-0460">Magnesium</keyword>
<dbReference type="NCBIfam" id="TIGR04416">
    <property type="entry name" value="group_II_RT_mat"/>
    <property type="match status" value="1"/>
</dbReference>
<dbReference type="InterPro" id="IPR013597">
    <property type="entry name" value="Mat_intron_G2"/>
</dbReference>
<dbReference type="InterPro" id="IPR000477">
    <property type="entry name" value="RT_dom"/>
</dbReference>
<dbReference type="EC" id="2.7.7.49" evidence="1"/>
<dbReference type="InterPro" id="IPR043502">
    <property type="entry name" value="DNA/RNA_pol_sf"/>
</dbReference>
<proteinExistence type="inferred from homology"/>
<evidence type="ECO:0000256" key="1">
    <source>
        <dbReference type="ARBA" id="ARBA00012493"/>
    </source>
</evidence>
<dbReference type="GO" id="GO:0051607">
    <property type="term" value="P:defense response to virus"/>
    <property type="evidence" value="ECO:0007669"/>
    <property type="project" value="UniProtKB-KW"/>
</dbReference>
<reference evidence="11 12" key="1">
    <citation type="submission" date="2020-08" db="EMBL/GenBank/DDBJ databases">
        <title>Genomic Encyclopedia of Type Strains, Phase IV (KMG-IV): sequencing the most valuable type-strain genomes for metagenomic binning, comparative biology and taxonomic classification.</title>
        <authorList>
            <person name="Goeker M."/>
        </authorList>
    </citation>
    <scope>NUCLEOTIDE SEQUENCE [LARGE SCALE GENOMIC DNA]</scope>
    <source>
        <strain evidence="11 12">DSM 12141</strain>
    </source>
</reference>
<keyword evidence="6 11" id="KW-0695">RNA-directed DNA polymerase</keyword>
<keyword evidence="2" id="KW-0808">Transferase</keyword>
<gene>
    <name evidence="11" type="ORF">HNR28_001267</name>
</gene>
<dbReference type="InterPro" id="IPR030931">
    <property type="entry name" value="Group_II_RT_mat"/>
</dbReference>
<comment type="catalytic activity">
    <reaction evidence="9">
        <text>DNA(n) + a 2'-deoxyribonucleoside 5'-triphosphate = DNA(n+1) + diphosphate</text>
        <dbReference type="Rhea" id="RHEA:22508"/>
        <dbReference type="Rhea" id="RHEA-COMP:17339"/>
        <dbReference type="Rhea" id="RHEA-COMP:17340"/>
        <dbReference type="ChEBI" id="CHEBI:33019"/>
        <dbReference type="ChEBI" id="CHEBI:61560"/>
        <dbReference type="ChEBI" id="CHEBI:173112"/>
        <dbReference type="EC" id="2.7.7.49"/>
    </reaction>
</comment>
<evidence type="ECO:0000256" key="4">
    <source>
        <dbReference type="ARBA" id="ARBA00022723"/>
    </source>
</evidence>
<dbReference type="Pfam" id="PF00078">
    <property type="entry name" value="RVT_1"/>
    <property type="match status" value="1"/>
</dbReference>
<dbReference type="Proteomes" id="UP000541136">
    <property type="component" value="Unassembled WGS sequence"/>
</dbReference>
<evidence type="ECO:0000256" key="6">
    <source>
        <dbReference type="ARBA" id="ARBA00022918"/>
    </source>
</evidence>
<evidence type="ECO:0000313" key="12">
    <source>
        <dbReference type="Proteomes" id="UP000541136"/>
    </source>
</evidence>
<dbReference type="GO" id="GO:0046872">
    <property type="term" value="F:metal ion binding"/>
    <property type="evidence" value="ECO:0007669"/>
    <property type="project" value="UniProtKB-KW"/>
</dbReference>
<evidence type="ECO:0000256" key="9">
    <source>
        <dbReference type="ARBA" id="ARBA00048173"/>
    </source>
</evidence>
<evidence type="ECO:0000256" key="8">
    <source>
        <dbReference type="ARBA" id="ARBA00034120"/>
    </source>
</evidence>
<dbReference type="GO" id="GO:0003964">
    <property type="term" value="F:RNA-directed DNA polymerase activity"/>
    <property type="evidence" value="ECO:0007669"/>
    <property type="project" value="UniProtKB-KW"/>
</dbReference>